<dbReference type="InterPro" id="IPR036909">
    <property type="entry name" value="Cyt_c-like_dom_sf"/>
</dbReference>
<evidence type="ECO:0000259" key="10">
    <source>
        <dbReference type="PROSITE" id="PS51007"/>
    </source>
</evidence>
<reference evidence="11 12" key="1">
    <citation type="journal article" date="2020" name="Genome Biol. Evol.">
        <title>Rhizobium dioscoreae sp. nov., a plant growth-promoting bacterium isolated from yam (Dioscorea species).</title>
        <authorList>
            <person name="Ouyabe M."/>
            <person name="Tanaka N."/>
            <person name="Shiwa Y."/>
            <person name="Fujita N."/>
            <person name="Kikuno H."/>
            <person name="Babil P."/>
            <person name="Shiwachi H."/>
        </authorList>
    </citation>
    <scope>NUCLEOTIDE SEQUENCE [LARGE SCALE GENOMIC DNA]</scope>
    <source>
        <strain evidence="11 12">S-93</strain>
    </source>
</reference>
<keyword evidence="8" id="KW-0472">Membrane</keyword>
<dbReference type="Gene3D" id="1.10.760.10">
    <property type="entry name" value="Cytochrome c-like domain"/>
    <property type="match status" value="3"/>
</dbReference>
<dbReference type="PROSITE" id="PS51007">
    <property type="entry name" value="CYTC"/>
    <property type="match status" value="3"/>
</dbReference>
<dbReference type="PANTHER" id="PTHR35008">
    <property type="entry name" value="BLL4482 PROTEIN-RELATED"/>
    <property type="match status" value="1"/>
</dbReference>
<evidence type="ECO:0000256" key="1">
    <source>
        <dbReference type="ARBA" id="ARBA00004236"/>
    </source>
</evidence>
<evidence type="ECO:0000256" key="6">
    <source>
        <dbReference type="ARBA" id="ARBA00022737"/>
    </source>
</evidence>
<evidence type="ECO:0000256" key="5">
    <source>
        <dbReference type="ARBA" id="ARBA00022729"/>
    </source>
</evidence>
<accession>A0ABQ0Z9U8</accession>
<dbReference type="SUPFAM" id="SSF46626">
    <property type="entry name" value="Cytochrome c"/>
    <property type="match status" value="3"/>
</dbReference>
<feature type="domain" description="Cytochrome c" evidence="10">
    <location>
        <begin position="279"/>
        <end position="369"/>
    </location>
</feature>
<protein>
    <submittedName>
        <fullName evidence="11">Alcohol dehydrogenase</fullName>
    </submittedName>
</protein>
<keyword evidence="4 9" id="KW-0479">Metal-binding</keyword>
<proteinExistence type="predicted"/>
<comment type="subcellular location">
    <subcellularLocation>
        <location evidence="1">Cell membrane</location>
    </subcellularLocation>
</comment>
<evidence type="ECO:0000313" key="12">
    <source>
        <dbReference type="Proteomes" id="UP000390335"/>
    </source>
</evidence>
<dbReference type="PANTHER" id="PTHR35008:SF8">
    <property type="entry name" value="ALCOHOL DEHYDROGENASE CYTOCHROME C SUBUNIT"/>
    <property type="match status" value="1"/>
</dbReference>
<evidence type="ECO:0000313" key="11">
    <source>
        <dbReference type="EMBL" id="GES52044.1"/>
    </source>
</evidence>
<evidence type="ECO:0000256" key="7">
    <source>
        <dbReference type="ARBA" id="ARBA00023004"/>
    </source>
</evidence>
<keyword evidence="3 9" id="KW-0349">Heme</keyword>
<evidence type="ECO:0000256" key="3">
    <source>
        <dbReference type="ARBA" id="ARBA00022617"/>
    </source>
</evidence>
<name>A0ABQ0Z9U8_9HYPH</name>
<organism evidence="11 12">
    <name type="scientific">Rhizobium dioscoreae</name>
    <dbReference type="NCBI Taxonomy" id="2653122"/>
    <lineage>
        <taxon>Bacteria</taxon>
        <taxon>Pseudomonadati</taxon>
        <taxon>Pseudomonadota</taxon>
        <taxon>Alphaproteobacteria</taxon>
        <taxon>Hyphomicrobiales</taxon>
        <taxon>Rhizobiaceae</taxon>
        <taxon>Rhizobium/Agrobacterium group</taxon>
        <taxon>Rhizobium</taxon>
    </lineage>
</organism>
<feature type="domain" description="Cytochrome c" evidence="10">
    <location>
        <begin position="1"/>
        <end position="114"/>
    </location>
</feature>
<gene>
    <name evidence="11" type="ORF">RsS93_46580</name>
</gene>
<keyword evidence="5" id="KW-0732">Signal</keyword>
<evidence type="ECO:0000256" key="8">
    <source>
        <dbReference type="ARBA" id="ARBA00023136"/>
    </source>
</evidence>
<evidence type="ECO:0000256" key="9">
    <source>
        <dbReference type="PROSITE-ProRule" id="PRU00433"/>
    </source>
</evidence>
<dbReference type="Pfam" id="PF00034">
    <property type="entry name" value="Cytochrom_C"/>
    <property type="match status" value="2"/>
</dbReference>
<evidence type="ECO:0000256" key="4">
    <source>
        <dbReference type="ARBA" id="ARBA00022723"/>
    </source>
</evidence>
<dbReference type="Proteomes" id="UP000390335">
    <property type="component" value="Unassembled WGS sequence"/>
</dbReference>
<dbReference type="EMBL" id="BLAJ01000006">
    <property type="protein sequence ID" value="GES52044.1"/>
    <property type="molecule type" value="Genomic_DNA"/>
</dbReference>
<comment type="caution">
    <text evidence="11">The sequence shown here is derived from an EMBL/GenBank/DDBJ whole genome shotgun (WGS) entry which is preliminary data.</text>
</comment>
<dbReference type="InterPro" id="IPR014353">
    <property type="entry name" value="Membr-bd_ADH_cyt_c"/>
</dbReference>
<feature type="domain" description="Cytochrome c" evidence="10">
    <location>
        <begin position="156"/>
        <end position="264"/>
    </location>
</feature>
<keyword evidence="7 9" id="KW-0408">Iron</keyword>
<keyword evidence="2" id="KW-1003">Cell membrane</keyword>
<dbReference type="InterPro" id="IPR009056">
    <property type="entry name" value="Cyt_c-like_dom"/>
</dbReference>
<dbReference type="PIRSF" id="PIRSF000018">
    <property type="entry name" value="Mb_ADH_cyt_c"/>
    <property type="match status" value="1"/>
</dbReference>
<dbReference type="InterPro" id="IPR051459">
    <property type="entry name" value="Cytochrome_c-type_DH"/>
</dbReference>
<sequence>MSQSLGDAEFNVVDRGRYLSILSDCAACHTAPGGQPFAGGLSIETPFGDLITPNITPDRETGIGKYTKEDFQRVMSEGIGRGGYHLYAAMPYPAYTKMTAEDNAAIFAYLQTLQPVKNQVEVNQLPFPYNQRWSLFGWNALNFTAGVFKPDTNKSEQWNRGAYLVEGPGHCGTCHTPKNALGGDKDSEALQGFVIQGWNAPNITTDQHTGIGGWSVNDIVAYLKKGANRFDLASGPMAEVVTKSTSKISDSDLAAIATYLKDSGETSTAASAAIAQSEPAMKAGAALYADRCSGCHTPAGEGIPKLFPRLADAPFVNAVDATSLIHVVLAGSRAGSTDAVSTSPAMPAFDWNMSDEQVASVLTYVRNSWGNAAPAVKPADVASLRDHLKKQ</sequence>
<evidence type="ECO:0000256" key="2">
    <source>
        <dbReference type="ARBA" id="ARBA00022475"/>
    </source>
</evidence>
<keyword evidence="6" id="KW-0677">Repeat</keyword>
<keyword evidence="12" id="KW-1185">Reference proteome</keyword>